<dbReference type="EMBL" id="CP116347">
    <property type="protein sequence ID" value="WCE14666.1"/>
    <property type="molecule type" value="Genomic_DNA"/>
</dbReference>
<organism evidence="2 3">
    <name type="scientific">Enterobacter ludwigii</name>
    <dbReference type="NCBI Taxonomy" id="299767"/>
    <lineage>
        <taxon>Bacteria</taxon>
        <taxon>Pseudomonadati</taxon>
        <taxon>Pseudomonadota</taxon>
        <taxon>Gammaproteobacteria</taxon>
        <taxon>Enterobacterales</taxon>
        <taxon>Enterobacteriaceae</taxon>
        <taxon>Enterobacter</taxon>
        <taxon>Enterobacter cloacae complex</taxon>
    </lineage>
</organism>
<evidence type="ECO:0000313" key="2">
    <source>
        <dbReference type="EMBL" id="WCE14666.1"/>
    </source>
</evidence>
<dbReference type="RefSeq" id="WP_206098726.1">
    <property type="nucleotide sequence ID" value="NZ_CP116347.1"/>
</dbReference>
<accession>A0AAX3LF48</accession>
<gene>
    <name evidence="2" type="ORF">PHA72_07325</name>
</gene>
<sequence length="200" mass="23197">MQQRYNRVAVHNYCRNAEYFLLHLSARRIALEAVTPDDVSNYLRLAIRRFRQRHGQPPAFHWEAIPRAGIHALLRHSLKCWPPEPEPVDDGERLWRGILANYASWLREERGLAAASIYALMWEAKHFCGWYAGRSPTVDFADLSVPDIDAYMDMRATGLTHKSLKDVAERLRSLLKHLYRTGNTRANFTPHVIAPLLYAY</sequence>
<dbReference type="InterPro" id="IPR010998">
    <property type="entry name" value="Integrase_recombinase_N"/>
</dbReference>
<name>A0AAX3LF48_9ENTR</name>
<protein>
    <recommendedName>
        <fullName evidence="4">Core-binding (CB) domain-containing protein</fullName>
    </recommendedName>
</protein>
<evidence type="ECO:0000313" key="3">
    <source>
        <dbReference type="Proteomes" id="UP001210538"/>
    </source>
</evidence>
<proteinExistence type="predicted"/>
<evidence type="ECO:0000256" key="1">
    <source>
        <dbReference type="ARBA" id="ARBA00023125"/>
    </source>
</evidence>
<evidence type="ECO:0008006" key="4">
    <source>
        <dbReference type="Google" id="ProtNLM"/>
    </source>
</evidence>
<keyword evidence="3" id="KW-1185">Reference proteome</keyword>
<dbReference type="AlphaFoldDB" id="A0AAX3LF48"/>
<reference evidence="2 3" key="1">
    <citation type="submission" date="2023-01" db="EMBL/GenBank/DDBJ databases">
        <title>Genome sequence resource and annotation of Enterobacter ludwigii, an economically important pathogen of seedling wilt with strawberry.</title>
        <authorList>
            <person name="Xie Y."/>
        </authorList>
    </citation>
    <scope>NUCLEOTIDE SEQUENCE [LARGE SCALE GENOMIC DNA]</scope>
    <source>
        <strain evidence="2 3">CM-TZ4</strain>
    </source>
</reference>
<dbReference type="GO" id="GO:0003677">
    <property type="term" value="F:DNA binding"/>
    <property type="evidence" value="ECO:0007669"/>
    <property type="project" value="UniProtKB-KW"/>
</dbReference>
<dbReference type="Proteomes" id="UP001210538">
    <property type="component" value="Chromosome"/>
</dbReference>
<dbReference type="Gene3D" id="1.10.150.130">
    <property type="match status" value="1"/>
</dbReference>
<keyword evidence="1" id="KW-0238">DNA-binding</keyword>